<evidence type="ECO:0000313" key="3">
    <source>
        <dbReference type="Proteomes" id="UP001148614"/>
    </source>
</evidence>
<feature type="transmembrane region" description="Helical" evidence="1">
    <location>
        <begin position="144"/>
        <end position="168"/>
    </location>
</feature>
<organism evidence="2 3">
    <name type="scientific">Xylaria arbuscula</name>
    <dbReference type="NCBI Taxonomy" id="114810"/>
    <lineage>
        <taxon>Eukaryota</taxon>
        <taxon>Fungi</taxon>
        <taxon>Dikarya</taxon>
        <taxon>Ascomycota</taxon>
        <taxon>Pezizomycotina</taxon>
        <taxon>Sordariomycetes</taxon>
        <taxon>Xylariomycetidae</taxon>
        <taxon>Xylariales</taxon>
        <taxon>Xylariaceae</taxon>
        <taxon>Xylaria</taxon>
    </lineage>
</organism>
<keyword evidence="1" id="KW-1133">Transmembrane helix</keyword>
<dbReference type="Proteomes" id="UP001148614">
    <property type="component" value="Unassembled WGS sequence"/>
</dbReference>
<dbReference type="AlphaFoldDB" id="A0A9W8N2V1"/>
<gene>
    <name evidence="2" type="ORF">NPX13_g11415</name>
</gene>
<feature type="transmembrane region" description="Helical" evidence="1">
    <location>
        <begin position="118"/>
        <end position="138"/>
    </location>
</feature>
<comment type="caution">
    <text evidence="2">The sequence shown here is derived from an EMBL/GenBank/DDBJ whole genome shotgun (WGS) entry which is preliminary data.</text>
</comment>
<sequence length="414" mass="46214">MFNGGNVIREAFAQSTGKLFTPVCFSFGWVDYALSSLKGTFGEGRLLPPTDYPVKVFNLGSGYYRVNKNWLIGRIVRDHEATMSKKDLFDDSAIRIAVFESMPLSQRGTLSSHHNTRYLLGAVVMIVQLVIAAIPAIRTQGNEWGILAITGFGTVLSLVMGSLPQWWAEKMPSNQSSKKVFALTSGNGSRDIMIIEGEGRCLDLEELATMDSPRNKGLWSKMETMSVPRPDLKGRVAKMILGRPLGFLITQCACAFEAVGWFLILISLAGIRSHTWCLVVIGLIGSVHNAKLADLTRDPKSYNLPLKLLDTISTHKTMDGLMDLEVTHACGEALLPEFFPGKLCPDEEEWWGEKERRSETKYDGTRFADRRRRLCPRSMLPSYNLHATVANPTAPTEENARWTEQLAPRQLAWE</sequence>
<protein>
    <submittedName>
        <fullName evidence="2">Uncharacterized protein</fullName>
    </submittedName>
</protein>
<keyword evidence="1" id="KW-0472">Membrane</keyword>
<keyword evidence="1" id="KW-0812">Transmembrane</keyword>
<proteinExistence type="predicted"/>
<feature type="transmembrane region" description="Helical" evidence="1">
    <location>
        <begin position="245"/>
        <end position="267"/>
    </location>
</feature>
<accession>A0A9W8N2V1</accession>
<reference evidence="2" key="1">
    <citation type="submission" date="2022-07" db="EMBL/GenBank/DDBJ databases">
        <title>Genome Sequence of Xylaria arbuscula.</title>
        <authorList>
            <person name="Buettner E."/>
        </authorList>
    </citation>
    <scope>NUCLEOTIDE SEQUENCE</scope>
    <source>
        <strain evidence="2">VT107</strain>
    </source>
</reference>
<evidence type="ECO:0000256" key="1">
    <source>
        <dbReference type="SAM" id="Phobius"/>
    </source>
</evidence>
<name>A0A9W8N2V1_9PEZI</name>
<dbReference type="EMBL" id="JANPWZ010003802">
    <property type="protein sequence ID" value="KAJ3551231.1"/>
    <property type="molecule type" value="Genomic_DNA"/>
</dbReference>
<keyword evidence="3" id="KW-1185">Reference proteome</keyword>
<evidence type="ECO:0000313" key="2">
    <source>
        <dbReference type="EMBL" id="KAJ3551231.1"/>
    </source>
</evidence>
<dbReference type="VEuPathDB" id="FungiDB:F4678DRAFT_445132"/>